<evidence type="ECO:0000256" key="2">
    <source>
        <dbReference type="ARBA" id="ARBA00022649"/>
    </source>
</evidence>
<dbReference type="Gene3D" id="1.20.120.580">
    <property type="entry name" value="bsu32300-like"/>
    <property type="match status" value="1"/>
</dbReference>
<dbReference type="PANTHER" id="PTHR34139">
    <property type="entry name" value="UPF0331 PROTEIN MJ0127"/>
    <property type="match status" value="1"/>
</dbReference>
<protein>
    <submittedName>
        <fullName evidence="7">DUF86 domain-containing protein</fullName>
    </submittedName>
</protein>
<keyword evidence="4" id="KW-0547">Nucleotide-binding</keyword>
<comment type="similarity">
    <text evidence="6">Belongs to the HepT RNase toxin family.</text>
</comment>
<name>A0AAU8JMU9_9CYAN</name>
<dbReference type="InterPro" id="IPR008201">
    <property type="entry name" value="HepT-like"/>
</dbReference>
<gene>
    <name evidence="7" type="ORF">ABWT76_002408</name>
</gene>
<dbReference type="AlphaFoldDB" id="A0AAU8JMU9"/>
<evidence type="ECO:0000313" key="7">
    <source>
        <dbReference type="EMBL" id="XCM39475.1"/>
    </source>
</evidence>
<organism evidence="7">
    <name type="scientific">Planktothricoides raciborskii GIHE-MW2</name>
    <dbReference type="NCBI Taxonomy" id="2792601"/>
    <lineage>
        <taxon>Bacteria</taxon>
        <taxon>Bacillati</taxon>
        <taxon>Cyanobacteriota</taxon>
        <taxon>Cyanophyceae</taxon>
        <taxon>Oscillatoriophycideae</taxon>
        <taxon>Oscillatoriales</taxon>
        <taxon>Oscillatoriaceae</taxon>
        <taxon>Planktothricoides</taxon>
    </lineage>
</organism>
<accession>A0AAU8JMU9</accession>
<dbReference type="GO" id="GO:0000166">
    <property type="term" value="F:nucleotide binding"/>
    <property type="evidence" value="ECO:0007669"/>
    <property type="project" value="UniProtKB-KW"/>
</dbReference>
<evidence type="ECO:0000256" key="6">
    <source>
        <dbReference type="ARBA" id="ARBA00024207"/>
    </source>
</evidence>
<dbReference type="GO" id="GO:0004540">
    <property type="term" value="F:RNA nuclease activity"/>
    <property type="evidence" value="ECO:0007669"/>
    <property type="project" value="InterPro"/>
</dbReference>
<dbReference type="PANTHER" id="PTHR34139:SF1">
    <property type="entry name" value="RNASE MJ1380-RELATED"/>
    <property type="match status" value="1"/>
</dbReference>
<keyword evidence="2" id="KW-1277">Toxin-antitoxin system</keyword>
<sequence>MNQDQSYLLDIAKFCQTIIRLTQTMTEAEFYADERTQLAVLYEITIIGEVVKRLSPEFRNDHPQIQWRKIAGMRDRLVHDYDEVSIDLVWAVIQTNIPEVLDYITPLLPTDYTDDL</sequence>
<evidence type="ECO:0000256" key="1">
    <source>
        <dbReference type="ARBA" id="ARBA00022553"/>
    </source>
</evidence>
<reference evidence="7" key="1">
    <citation type="submission" date="2024-07" db="EMBL/GenBank/DDBJ databases">
        <authorList>
            <person name="Kim Y.J."/>
            <person name="Jeong J.Y."/>
        </authorList>
    </citation>
    <scope>NUCLEOTIDE SEQUENCE</scope>
    <source>
        <strain evidence="7">GIHE-MW2</strain>
    </source>
</reference>
<keyword evidence="5" id="KW-0378">Hydrolase</keyword>
<dbReference type="EMBL" id="CP159837">
    <property type="protein sequence ID" value="XCM39475.1"/>
    <property type="molecule type" value="Genomic_DNA"/>
</dbReference>
<dbReference type="InterPro" id="IPR037038">
    <property type="entry name" value="HepT-like_sf"/>
</dbReference>
<evidence type="ECO:0000256" key="3">
    <source>
        <dbReference type="ARBA" id="ARBA00022722"/>
    </source>
</evidence>
<keyword evidence="3" id="KW-0540">Nuclease</keyword>
<dbReference type="Pfam" id="PF01934">
    <property type="entry name" value="HepT-like"/>
    <property type="match status" value="1"/>
</dbReference>
<dbReference type="GO" id="GO:0110001">
    <property type="term" value="C:toxin-antitoxin complex"/>
    <property type="evidence" value="ECO:0007669"/>
    <property type="project" value="InterPro"/>
</dbReference>
<evidence type="ECO:0000256" key="5">
    <source>
        <dbReference type="ARBA" id="ARBA00022801"/>
    </source>
</evidence>
<dbReference type="GO" id="GO:0016787">
    <property type="term" value="F:hydrolase activity"/>
    <property type="evidence" value="ECO:0007669"/>
    <property type="project" value="UniProtKB-KW"/>
</dbReference>
<proteinExistence type="inferred from homology"/>
<dbReference type="RefSeq" id="WP_054469627.1">
    <property type="nucleotide sequence ID" value="NZ_CP159837.1"/>
</dbReference>
<dbReference type="InterPro" id="IPR051813">
    <property type="entry name" value="HepT_RNase_toxin"/>
</dbReference>
<evidence type="ECO:0000256" key="4">
    <source>
        <dbReference type="ARBA" id="ARBA00022741"/>
    </source>
</evidence>
<keyword evidence="1" id="KW-0597">Phosphoprotein</keyword>